<evidence type="ECO:0000259" key="1">
    <source>
        <dbReference type="PROSITE" id="PS50206"/>
    </source>
</evidence>
<dbReference type="Gene3D" id="3.30.70.100">
    <property type="match status" value="1"/>
</dbReference>
<proteinExistence type="predicted"/>
<dbReference type="InterPro" id="IPR001763">
    <property type="entry name" value="Rhodanese-like_dom"/>
</dbReference>
<dbReference type="AlphaFoldDB" id="A0A382YBP4"/>
<reference evidence="2" key="1">
    <citation type="submission" date="2018-05" db="EMBL/GenBank/DDBJ databases">
        <authorList>
            <person name="Lanie J.A."/>
            <person name="Ng W.-L."/>
            <person name="Kazmierczak K.M."/>
            <person name="Andrzejewski T.M."/>
            <person name="Davidsen T.M."/>
            <person name="Wayne K.J."/>
            <person name="Tettelin H."/>
            <person name="Glass J.I."/>
            <person name="Rusch D."/>
            <person name="Podicherti R."/>
            <person name="Tsui H.-C.T."/>
            <person name="Winkler M.E."/>
        </authorList>
    </citation>
    <scope>NUCLEOTIDE SEQUENCE</scope>
</reference>
<dbReference type="InterPro" id="IPR040503">
    <property type="entry name" value="TRHO_N"/>
</dbReference>
<dbReference type="Pfam" id="PF00581">
    <property type="entry name" value="Rhodanese"/>
    <property type="match status" value="1"/>
</dbReference>
<feature type="domain" description="Rhodanese" evidence="1">
    <location>
        <begin position="147"/>
        <end position="212"/>
    </location>
</feature>
<dbReference type="SUPFAM" id="SSF52821">
    <property type="entry name" value="Rhodanese/Cell cycle control phosphatase"/>
    <property type="match status" value="1"/>
</dbReference>
<accession>A0A382YBP4</accession>
<dbReference type="EMBL" id="UINC01174535">
    <property type="protein sequence ID" value="SVD80713.1"/>
    <property type="molecule type" value="Genomic_DNA"/>
</dbReference>
<dbReference type="Pfam" id="PF17773">
    <property type="entry name" value="UPF0176_N"/>
    <property type="match status" value="1"/>
</dbReference>
<sequence>MSKNKLINRKNKSQLVEELKNETFKRKTCSFYRYVNIKDPQYMRDTLLEEWLKYKILGRVYVAKEGINAQISIPEFYWHEYIESLNKHNEFTSIHIKNALYEHNYSFIKLIIRVKNKLVADGINELEYNLNNVGKHLDAKEFNDAIEDSSSIVVDMRNYYESEVGHFERAICPDVATFKEALPAVKKELKNNKYNKILLYCTGGIRCEKASA</sequence>
<dbReference type="Gene3D" id="3.40.250.10">
    <property type="entry name" value="Rhodanese-like domain"/>
    <property type="match status" value="1"/>
</dbReference>
<dbReference type="PANTHER" id="PTHR43846">
    <property type="entry name" value="UPF0176 PROTEIN YCEA"/>
    <property type="match status" value="1"/>
</dbReference>
<organism evidence="2">
    <name type="scientific">marine metagenome</name>
    <dbReference type="NCBI Taxonomy" id="408172"/>
    <lineage>
        <taxon>unclassified sequences</taxon>
        <taxon>metagenomes</taxon>
        <taxon>ecological metagenomes</taxon>
    </lineage>
</organism>
<dbReference type="PROSITE" id="PS50206">
    <property type="entry name" value="RHODANESE_3"/>
    <property type="match status" value="1"/>
</dbReference>
<protein>
    <recommendedName>
        <fullName evidence="1">Rhodanese domain-containing protein</fullName>
    </recommendedName>
</protein>
<dbReference type="InterPro" id="IPR036873">
    <property type="entry name" value="Rhodanese-like_dom_sf"/>
</dbReference>
<gene>
    <name evidence="2" type="ORF">METZ01_LOCUS433567</name>
</gene>
<evidence type="ECO:0000313" key="2">
    <source>
        <dbReference type="EMBL" id="SVD80713.1"/>
    </source>
</evidence>
<name>A0A382YBP4_9ZZZZ</name>
<feature type="non-terminal residue" evidence="2">
    <location>
        <position position="212"/>
    </location>
</feature>
<dbReference type="PANTHER" id="PTHR43846:SF1">
    <property type="entry name" value="TRNA URIDINE(34) HYDROXYLASE"/>
    <property type="match status" value="1"/>
</dbReference>